<evidence type="ECO:0000256" key="1">
    <source>
        <dbReference type="ARBA" id="ARBA00004141"/>
    </source>
</evidence>
<evidence type="ECO:0008006" key="8">
    <source>
        <dbReference type="Google" id="ProtNLM"/>
    </source>
</evidence>
<keyword evidence="2 5" id="KW-0812">Transmembrane</keyword>
<feature type="transmembrane region" description="Helical" evidence="5">
    <location>
        <begin position="107"/>
        <end position="125"/>
    </location>
</feature>
<dbReference type="Pfam" id="PF13564">
    <property type="entry name" value="DoxX_2"/>
    <property type="match status" value="1"/>
</dbReference>
<organism evidence="6 7">
    <name type="scientific">Pseudonocardia adelaidensis</name>
    <dbReference type="NCBI Taxonomy" id="648754"/>
    <lineage>
        <taxon>Bacteria</taxon>
        <taxon>Bacillati</taxon>
        <taxon>Actinomycetota</taxon>
        <taxon>Actinomycetes</taxon>
        <taxon>Pseudonocardiales</taxon>
        <taxon>Pseudonocardiaceae</taxon>
        <taxon>Pseudonocardia</taxon>
    </lineage>
</organism>
<feature type="transmembrane region" description="Helical" evidence="5">
    <location>
        <begin position="20"/>
        <end position="39"/>
    </location>
</feature>
<keyword evidence="4 5" id="KW-0472">Membrane</keyword>
<accession>A0ABP9NBN2</accession>
<dbReference type="Proteomes" id="UP001500804">
    <property type="component" value="Unassembled WGS sequence"/>
</dbReference>
<dbReference type="EMBL" id="BAABJO010000002">
    <property type="protein sequence ID" value="GAA5111376.1"/>
    <property type="molecule type" value="Genomic_DNA"/>
</dbReference>
<comment type="subcellular location">
    <subcellularLocation>
        <location evidence="1">Membrane</location>
        <topology evidence="1">Multi-pass membrane protein</topology>
    </subcellularLocation>
</comment>
<dbReference type="RefSeq" id="WP_345602830.1">
    <property type="nucleotide sequence ID" value="NZ_BAABJO010000002.1"/>
</dbReference>
<evidence type="ECO:0000256" key="4">
    <source>
        <dbReference type="ARBA" id="ARBA00023136"/>
    </source>
</evidence>
<sequence length="139" mass="14191">MTAITTTRPVTTTHRRIASVGLWTLQVVLAVTYAFAAFGKLSADPAAIAGFEAMGLGTAGMYIIGTLELAGAIAMFVPRLTGLAAACFVALMIGAVAFTLAMGGGGAMVAFPAAVGVVAAVVAWGRRESTRRLIAQLHH</sequence>
<feature type="transmembrane region" description="Helical" evidence="5">
    <location>
        <begin position="83"/>
        <end position="101"/>
    </location>
</feature>
<protein>
    <recommendedName>
        <fullName evidence="8">DoxX-like protein</fullName>
    </recommendedName>
</protein>
<feature type="transmembrane region" description="Helical" evidence="5">
    <location>
        <begin position="59"/>
        <end position="76"/>
    </location>
</feature>
<evidence type="ECO:0000256" key="5">
    <source>
        <dbReference type="SAM" id="Phobius"/>
    </source>
</evidence>
<keyword evidence="7" id="KW-1185">Reference proteome</keyword>
<comment type="caution">
    <text evidence="6">The sequence shown here is derived from an EMBL/GenBank/DDBJ whole genome shotgun (WGS) entry which is preliminary data.</text>
</comment>
<evidence type="ECO:0000256" key="3">
    <source>
        <dbReference type="ARBA" id="ARBA00022989"/>
    </source>
</evidence>
<proteinExistence type="predicted"/>
<keyword evidence="3 5" id="KW-1133">Transmembrane helix</keyword>
<dbReference type="InterPro" id="IPR032808">
    <property type="entry name" value="DoxX"/>
</dbReference>
<evidence type="ECO:0000313" key="7">
    <source>
        <dbReference type="Proteomes" id="UP001500804"/>
    </source>
</evidence>
<evidence type="ECO:0000313" key="6">
    <source>
        <dbReference type="EMBL" id="GAA5111376.1"/>
    </source>
</evidence>
<gene>
    <name evidence="6" type="ORF">GCM10023320_04120</name>
</gene>
<reference evidence="7" key="1">
    <citation type="journal article" date="2019" name="Int. J. Syst. Evol. Microbiol.">
        <title>The Global Catalogue of Microorganisms (GCM) 10K type strain sequencing project: providing services to taxonomists for standard genome sequencing and annotation.</title>
        <authorList>
            <consortium name="The Broad Institute Genomics Platform"/>
            <consortium name="The Broad Institute Genome Sequencing Center for Infectious Disease"/>
            <person name="Wu L."/>
            <person name="Ma J."/>
        </authorList>
    </citation>
    <scope>NUCLEOTIDE SEQUENCE [LARGE SCALE GENOMIC DNA]</scope>
    <source>
        <strain evidence="7">JCM 18302</strain>
    </source>
</reference>
<name>A0ABP9NBN2_9PSEU</name>
<evidence type="ECO:0000256" key="2">
    <source>
        <dbReference type="ARBA" id="ARBA00022692"/>
    </source>
</evidence>